<accession>A0A8J6QXB4</accession>
<keyword evidence="2" id="KW-1185">Reference proteome</keyword>
<evidence type="ECO:0000313" key="1">
    <source>
        <dbReference type="EMBL" id="MBD1400626.1"/>
    </source>
</evidence>
<proteinExistence type="predicted"/>
<organism evidence="1 2">
    <name type="scientific">Pelovirga terrestris</name>
    <dbReference type="NCBI Taxonomy" id="2771352"/>
    <lineage>
        <taxon>Bacteria</taxon>
        <taxon>Pseudomonadati</taxon>
        <taxon>Thermodesulfobacteriota</taxon>
        <taxon>Desulfuromonadia</taxon>
        <taxon>Geobacterales</taxon>
        <taxon>Geobacteraceae</taxon>
        <taxon>Pelovirga</taxon>
    </lineage>
</organism>
<comment type="caution">
    <text evidence="1">The sequence shown here is derived from an EMBL/GenBank/DDBJ whole genome shotgun (WGS) entry which is preliminary data.</text>
</comment>
<gene>
    <name evidence="1" type="ORF">ICT70_08085</name>
</gene>
<dbReference type="Proteomes" id="UP000632828">
    <property type="component" value="Unassembled WGS sequence"/>
</dbReference>
<name>A0A8J6QXB4_9BACT</name>
<evidence type="ECO:0000313" key="2">
    <source>
        <dbReference type="Proteomes" id="UP000632828"/>
    </source>
</evidence>
<dbReference type="EMBL" id="JACWUN010000008">
    <property type="protein sequence ID" value="MBD1400626.1"/>
    <property type="molecule type" value="Genomic_DNA"/>
</dbReference>
<dbReference type="AlphaFoldDB" id="A0A8J6QXB4"/>
<sequence length="193" mass="22221">MHHHRQQLWQQIVTEVQEHYQNLGQDEKDWLSPKLSAIADLQGRLNDLFVTADGEHHCRACAGGCCHAGHNHMTLVNLLHYVARQQPLPAPDFRQSCPFLGAQGCLLPPSRRPYNCISFNCDIIESCWSDADLKQFYRIESELRRHYLTLARRYAGAAMTGLLLQYARLQGRSFFYLLPATKPKDLCHDDLEF</sequence>
<protein>
    <submittedName>
        <fullName evidence="1">Uncharacterized protein</fullName>
    </submittedName>
</protein>
<reference evidence="1" key="1">
    <citation type="submission" date="2020-09" db="EMBL/GenBank/DDBJ databases">
        <title>Pelobacter alkaliphilus sp. nov., a novel anaerobic arsenate-reducing bacterium from terrestrial mud volcano.</title>
        <authorList>
            <person name="Khomyakova M.A."/>
            <person name="Merkel A.Y."/>
            <person name="Slobodkin A.I."/>
        </authorList>
    </citation>
    <scope>NUCLEOTIDE SEQUENCE</scope>
    <source>
        <strain evidence="1">M08fum</strain>
    </source>
</reference>
<dbReference type="RefSeq" id="WP_191155364.1">
    <property type="nucleotide sequence ID" value="NZ_JACWUN010000008.1"/>
</dbReference>